<feature type="domain" description="Helicase ATP-binding" evidence="36">
    <location>
        <begin position="1239"/>
        <end position="1391"/>
    </location>
</feature>
<keyword evidence="15" id="KW-0945">Host-virus interaction</keyword>
<evidence type="ECO:0000256" key="21">
    <source>
        <dbReference type="ARBA" id="ARBA00022801"/>
    </source>
</evidence>
<dbReference type="PRINTS" id="PR00966">
    <property type="entry name" value="NIAPOTYPTASE"/>
</dbReference>
<dbReference type="InterPro" id="IPR027417">
    <property type="entry name" value="P-loop_NTPase"/>
</dbReference>
<accession>Q2A7R3</accession>
<evidence type="ECO:0000256" key="4">
    <source>
        <dbReference type="ARBA" id="ARBA00004328"/>
    </source>
</evidence>
<dbReference type="Gene3D" id="3.30.70.270">
    <property type="match status" value="1"/>
</dbReference>
<evidence type="ECO:0000256" key="16">
    <source>
        <dbReference type="ARBA" id="ARBA00022632"/>
    </source>
</evidence>
<keyword evidence="17" id="KW-0645">Protease</keyword>
<evidence type="ECO:0000256" key="8">
    <source>
        <dbReference type="ARBA" id="ARBA00022484"/>
    </source>
</evidence>
<dbReference type="InterPro" id="IPR002540">
    <property type="entry name" value="Pept_S30_P1_potyvir"/>
</dbReference>
<dbReference type="GO" id="GO:0042025">
    <property type="term" value="C:host cell nucleus"/>
    <property type="evidence" value="ECO:0007669"/>
    <property type="project" value="UniProtKB-SubCell"/>
</dbReference>
<keyword evidence="26" id="KW-0693">Viral RNA replication</keyword>
<keyword evidence="42" id="KW-1185">Reference proteome</keyword>
<dbReference type="Gene3D" id="3.90.70.150">
    <property type="entry name" value="Helper component proteinase"/>
    <property type="match status" value="1"/>
</dbReference>
<evidence type="ECO:0000313" key="41">
    <source>
        <dbReference type="EMBL" id="CAJ01678.1"/>
    </source>
</evidence>
<dbReference type="KEGG" id="vg:6386649"/>
<dbReference type="InterPro" id="IPR013648">
    <property type="entry name" value="PP_Potyviridae"/>
</dbReference>
<evidence type="ECO:0000256" key="12">
    <source>
        <dbReference type="ARBA" id="ARBA00022553"/>
    </source>
</evidence>
<evidence type="ECO:0000259" key="35">
    <source>
        <dbReference type="PROSITE" id="PS50507"/>
    </source>
</evidence>
<keyword evidence="21" id="KW-0378">Hydrolase</keyword>
<evidence type="ECO:0000256" key="13">
    <source>
        <dbReference type="ARBA" id="ARBA00022561"/>
    </source>
</evidence>
<comment type="function">
    <text evidence="31">Mediates the cap-independent, EIF4E-dependent translation of viral genomic RNAs. Binds to the cap-binding site of host EIF4E and thus interferes with the host EIF4E-dependent mRNA export and translation. VPg-RNA directly binds EIF4E and is a template for transcription. Also forms trimeric complexes with EIF4E-EIF4G, which are templates for translation.</text>
</comment>
<keyword evidence="18" id="KW-0808">Transferase</keyword>
<keyword evidence="7" id="KW-0941">Suppressor of RNA silencing</keyword>
<keyword evidence="14" id="KW-1048">Host nucleus</keyword>
<dbReference type="SUPFAM" id="SSF50494">
    <property type="entry name" value="Trypsin-like serine proteases"/>
    <property type="match status" value="1"/>
</dbReference>
<evidence type="ECO:0000259" key="40">
    <source>
        <dbReference type="PROSITE" id="PS51871"/>
    </source>
</evidence>
<keyword evidence="20" id="KW-0547">Nucleotide-binding</keyword>
<dbReference type="GO" id="GO:0003968">
    <property type="term" value="F:RNA-directed RNA polymerase activity"/>
    <property type="evidence" value="ECO:0007669"/>
    <property type="project" value="UniProtKB-KW"/>
</dbReference>
<dbReference type="InterPro" id="IPR009003">
    <property type="entry name" value="Peptidase_S1_PA"/>
</dbReference>
<organism evidence="41 42">
    <name type="scientific">Fritillary virus Y</name>
    <dbReference type="NCBI Taxonomy" id="332471"/>
    <lineage>
        <taxon>Viruses</taxon>
        <taxon>Riboviria</taxon>
        <taxon>Orthornavirae</taxon>
        <taxon>Pisuviricota</taxon>
        <taxon>Stelpaviricetes</taxon>
        <taxon>Patatavirales</taxon>
        <taxon>Potyviridae</taxon>
        <taxon>Potyvirus</taxon>
        <taxon>Potyvirus fritillariae</taxon>
    </lineage>
</organism>
<dbReference type="SUPFAM" id="SSF56672">
    <property type="entry name" value="DNA/RNA polymerases"/>
    <property type="match status" value="1"/>
</dbReference>
<evidence type="ECO:0000256" key="23">
    <source>
        <dbReference type="ARBA" id="ARBA00022807"/>
    </source>
</evidence>
<dbReference type="GO" id="GO:0006508">
    <property type="term" value="P:proteolysis"/>
    <property type="evidence" value="ECO:0007669"/>
    <property type="project" value="UniProtKB-KW"/>
</dbReference>
<dbReference type="SUPFAM" id="SSF52540">
    <property type="entry name" value="P-loop containing nucleoside triphosphate hydrolases"/>
    <property type="match status" value="2"/>
</dbReference>
<evidence type="ECO:0000256" key="5">
    <source>
        <dbReference type="ARBA" id="ARBA00006064"/>
    </source>
</evidence>
<evidence type="ECO:0000256" key="25">
    <source>
        <dbReference type="ARBA" id="ARBA00022844"/>
    </source>
</evidence>
<dbReference type="InterPro" id="IPR042308">
    <property type="entry name" value="HC_PRO_CPD_sf"/>
</dbReference>
<feature type="domain" description="Peptidase C4" evidence="38">
    <location>
        <begin position="2045"/>
        <end position="2263"/>
    </location>
</feature>
<dbReference type="PROSITE" id="PS51436">
    <property type="entry name" value="POTYVIRUS_NIA_PRO"/>
    <property type="match status" value="1"/>
</dbReference>
<dbReference type="EMBL" id="AM039800">
    <property type="protein sequence ID" value="CAJ01678.1"/>
    <property type="molecule type" value="Genomic_RNA"/>
</dbReference>
<evidence type="ECO:0000256" key="2">
    <source>
        <dbReference type="ARBA" id="ARBA00001848"/>
    </source>
</evidence>
<dbReference type="GO" id="GO:0004197">
    <property type="term" value="F:cysteine-type endopeptidase activity"/>
    <property type="evidence" value="ECO:0007669"/>
    <property type="project" value="InterPro"/>
</dbReference>
<dbReference type="Pfam" id="PF00863">
    <property type="entry name" value="Peptidase_C4"/>
    <property type="match status" value="1"/>
</dbReference>
<keyword evidence="25" id="KW-0946">Virion</keyword>
<keyword evidence="8" id="KW-0696">RNA-directed RNA polymerase</keyword>
<feature type="active site" description="For helper component proteinase activity" evidence="32">
    <location>
        <position position="726"/>
    </location>
</feature>
<comment type="function">
    <text evidence="29">Has helicase activity. It may be involved in replication.</text>
</comment>
<name>Q2A7R3_9POTV</name>
<dbReference type="SMART" id="SM00487">
    <property type="entry name" value="DEXDc"/>
    <property type="match status" value="1"/>
</dbReference>
<evidence type="ECO:0000256" key="31">
    <source>
        <dbReference type="ARBA" id="ARBA00045403"/>
    </source>
</evidence>
<dbReference type="InterPro" id="IPR007094">
    <property type="entry name" value="RNA-dir_pol_PSvirus"/>
</dbReference>
<protein>
    <recommendedName>
        <fullName evidence="6">Genome polyprotein</fullName>
    </recommendedName>
</protein>
<evidence type="ECO:0000256" key="7">
    <source>
        <dbReference type="ARBA" id="ARBA00022463"/>
    </source>
</evidence>
<dbReference type="GO" id="GO:0044161">
    <property type="term" value="C:host cell cytoplasmic vesicle"/>
    <property type="evidence" value="ECO:0007669"/>
    <property type="project" value="UniProtKB-SubCell"/>
</dbReference>
<dbReference type="Pfam" id="PF00680">
    <property type="entry name" value="RdRP_1"/>
    <property type="match status" value="1"/>
</dbReference>
<keyword evidence="27" id="KW-0899">Viral immunoevasion</keyword>
<evidence type="ECO:0000259" key="37">
    <source>
        <dbReference type="PROSITE" id="PS51194"/>
    </source>
</evidence>
<dbReference type="GO" id="GO:0003723">
    <property type="term" value="F:RNA binding"/>
    <property type="evidence" value="ECO:0007669"/>
    <property type="project" value="InterPro"/>
</dbReference>
<keyword evidence="23" id="KW-0788">Thiol protease</keyword>
<keyword evidence="11" id="KW-0191">Covalent protein-RNA linkage</keyword>
<dbReference type="PROSITE" id="PS51194">
    <property type="entry name" value="HELICASE_CTER"/>
    <property type="match status" value="1"/>
</dbReference>
<keyword evidence="12" id="KW-0597">Phosphoprotein</keyword>
<dbReference type="Pfam" id="PF13608">
    <property type="entry name" value="Potyvirid-P3"/>
    <property type="match status" value="1"/>
</dbReference>
<dbReference type="MEROPS" id="C06.001"/>
<dbReference type="GeneID" id="6386649"/>
<evidence type="ECO:0000256" key="15">
    <source>
        <dbReference type="ARBA" id="ARBA00022581"/>
    </source>
</evidence>
<dbReference type="InterPro" id="IPR043128">
    <property type="entry name" value="Rev_trsase/Diguanyl_cyclase"/>
</dbReference>
<dbReference type="InterPro" id="IPR031159">
    <property type="entry name" value="HC_PRO_CPD_dom"/>
</dbReference>
<keyword evidence="19" id="KW-0548">Nucleotidyltransferase</keyword>
<dbReference type="Pfam" id="PF01577">
    <property type="entry name" value="Peptidase_S30"/>
    <property type="match status" value="1"/>
</dbReference>
<comment type="catalytic activity">
    <reaction evidence="1">
        <text>Hydrolyzes glutaminyl bonds, and activity is further restricted by preferences for the amino acids in P6 - P1' that vary with the species of potyvirus, e.g. Glu-Xaa-Xaa-Tyr-Xaa-Gln-|-(Ser or Gly) for the enzyme from tobacco etch virus. The natural substrate is the viral polyprotein, but other proteins and oligopeptides containing the appropriate consensus sequence are also cleaved.</text>
        <dbReference type="EC" id="3.4.22.44"/>
    </reaction>
</comment>
<dbReference type="InterPro" id="IPR001592">
    <property type="entry name" value="Poty_coat"/>
</dbReference>
<evidence type="ECO:0000256" key="3">
    <source>
        <dbReference type="ARBA" id="ARBA00004147"/>
    </source>
</evidence>
<evidence type="ECO:0000256" key="9">
    <source>
        <dbReference type="ARBA" id="ARBA00022488"/>
    </source>
</evidence>
<keyword evidence="10" id="KW-1139">Helical capsid protein</keyword>
<dbReference type="Gene3D" id="2.40.10.10">
    <property type="entry name" value="Trypsin-like serine proteases"/>
    <property type="match status" value="2"/>
</dbReference>
<dbReference type="InterPro" id="IPR001456">
    <property type="entry name" value="HC-pro"/>
</dbReference>
<dbReference type="PROSITE" id="PS51871">
    <property type="entry name" value="PV_P1_PRO"/>
    <property type="match status" value="1"/>
</dbReference>
<evidence type="ECO:0000256" key="30">
    <source>
        <dbReference type="ARBA" id="ARBA00034108"/>
    </source>
</evidence>
<comment type="similarity">
    <text evidence="5 33">Belongs to the potyviridae genome polyprotein family.</text>
</comment>
<feature type="domain" description="Peptidase S30" evidence="40">
    <location>
        <begin position="169"/>
        <end position="310"/>
    </location>
</feature>
<sequence>MASITIGAFSVPLAIGAPMCTRVEAVRPAMNTPQAINKGLTVQMCRAVGSMMVADYNATMAKFEESLRKNTAVQRRLLINTHSAVKYNKFKKTHNLRHVSFSTAVQENMKLIAQQKEEQDFLDGKFENREYVGGIREPLNITKGSSVGFRTTHYTRTAKKRPVVAPIRTPHTTDVKKLLHEVLTTAKLMQKPVEFIGTGKRNVIKAKFIERHNHVFAKIQLPHEVGKYCVQELSYEHSGEFLKALCRVTKHCNISETQIACGDSGLVLDRRFAITRDSTTFPYMVVRGRMCGKLVNALSRVSRYENIHHYSASPEFQFFRGWKKVFDKMAPQIQDHGCIINYTNEQCGELAATISQSLYPVRKLSCAKCRQHINDLSWEEYKQFILTHNGCCSEVWQNQQGDAGLAYVQKLIQQATMENTNLATSMEIVRLTQNYTSTHMMQIQDINKALMKGPSATPSELDKASKQLLAMTQWWKNHMTLTDEDALKIFRNKRSAKALINPTLLCDDQLDRNGNFIWGERGKHSKRFFSNFFEEVVPSEGYGKFAMRKHPNGQRKLAIGSLIVPLDFDRARIALQGESIKREPITLACVSRQDGNFIYPCCCVTQDDGKALYSDLKSPTKRHLVVGASGDPKYIDLPATDNDKMYIAKQGYCYLNIFLAMLVNVNESDAKDFTKMVRDVIVPRLGEWPTMMDVATAAYMLTVFHPETRNAELPRILVDHACQTMHVVDSFGSLTVGYHILKAGTVNQLIQFASNDLQSEMKHYRVGGEAQQRVKCELALISSIFRPKRMMQILENDPYIVIMGIVSPSILIHMFRMKHLEKGIDLWVTRNQSVAKIFIILEQLTRKVALNDILAEQLQVISETSSHLLEVIEDCPHCSHSYKPAKDVLTIFVERRASNRQLLDNGFLDINNKLYVELEKNYVEKLKQQWRELNWFARSSITWQLKRFTPHMEDILIKRATEERSEFSRKFVSECFITTQSYLKNARNIVLQKCEDVWAALIRKVVASCLSVMHRCYSDILYLVNVCIIFSVLVQTSSILFNTVKAIKHDRMLVEQTKNAEEEKTLMHMYDMCTKVADGPPSAEAFMSHVTSVRPDLVKTAQYLISYTEEEESTQSKEAIQLQFEKIIAFMALLTMCIDTERSDAIFKILSKLKTVFNTMGEDVMIQSLDEIQNLDDDKKLTIDFDLETSAESSSVSFDVRFEDWWDRQLQQNRVVPHYRSVGEFMEFTRETAAMVANQIAISNSTEFLVRGAAGSGKSTGLPHHLSKKGKVLLLEPTRPLAENVSKQLSGDPFLQNVTLRMRGLSKYGSSNITVMTSGYAFHYYVNNPTQLCNFDYIIIDECHVLDSPTIAFNCALKEYEFPGKLLKVSATPPGRECEFKTQHPVKLKVEEHLSFQHFVQAQGTGSNADMTQHGNNLLVYVASYNEVDQLSKMLTERHFKVTKVDGRTMQMGNVEIITTGSEGKPHFVVATNIIENGVTLDIDCVIDFGLKVVAELDSDNRCVRYAKKPVTYGERIQRLGRVGRCKPGFALRVGHTEKGIEEIPEFIATEAAFLSFSYGLPVTTQGVSTNILSKCTVKQAKVALNFEITPFFTTHFIKYDGSMHPEIHRLMKPYKLRESEMLLSKLAIPYQFTNQWLTAKEYERMGVHLHCDDKVRIPFYVNGIPDKLFETLWDTVCKFKCDAGFGRLSSENAAKISYTLSAESGAIPRTIAIIDHLLSEEMMKKSHYDTLSSSVTGYSCSLAGVVSGFRKRYLRDHTQHNIAILQQARAQLLEFNCSSVDLIKLQNLDGLGILHAVQLQSKHEMSKFLQLRGRWDGKKFMNDIIVAVFALIGGGWMMWEYFTKSIKESVTTQGKNRKNQKLKFRDAHDRKVGRVVFADDNTIEHTFGEAYTKKGKQKGSTKTKGMGRKSRNFTHMYGVEPENYSMIRFVDPITGHTIDDNPRVDMRLIQDEFGEIRDKWLAEDKVEKQYIYHNPAIHAYFLGKNTEEALKVDLTPHIPTLLCRNTNAIAGFPEREYELRQTGMPIKVPLSEVPKPNEIVDLESRSVYKGLRDYSGIATLICQLTNSSDNHHETIYGIGYGPYIITNGHLFRRNNGMLVIRTWHGEFVVQNTTQLKIHFIEGKDAILIRMPKDFPPFAKKGFFRHPRKEERVCMVGTNFQEKSLRATVSESSIVVPEGVGSFWTHWITTQDGYCGLPLVSVNDGFVVGFHGLTSNDSDKNFFVPFIDDFEAKYLANAEGLSWDKHWFWQPSRIAWGSLNLVEEQPREEFRVSKLITDLFSDTVAVQSRTDRWVFDAAEGNLRACGRTESALVTKHVVKGKCPHFTQYLALNDDAAAFFKPLIGAYQPSKLNKEAFKKDFFKYNKPIVLNEVSFEAFEVAVAGVIAMMSEFGFHECVYVTDPDEIYGSLNMKAAVGAQYRGKKSEFLSDMDQFDKERLLYLSCQRLFYGEKGIWNGSLKAELRPIEKVQANKTRTFTAAPIDTLLGAKVCVDDFNNQFYSLNLKCPWTVGMTKFYGGWDKLMRSLPDNWIYCHADGSQFDSSLTPLLLNAVLGIRRAFMEEWWVGQEMLDNLYAEIVYTPILTPDGTIFKKFRGNNSGQPSTVVDNTLMVVIAVYYSCTKQGWTRQEIQERLVFYANGDDIILSTRENDVWLLDTFAISFAELGLNYNFDERTRRREDLWFMSHRAIDISGIYIPKLEPERVVSILEWDRSKELMHRTEAICAAMIEAWGYPELLREIRKFYLWLLSKEEFKELAASGKAPYIAETALKKLYTDADAQIGELQEYLKVLDLTYKEGCSESVSLQSGSGEVGALDAGTDSRKKKQSEGDPILIGDPSTTKQHEPDINVGTKGRVVPRLQKITKRMNLPMVKGNVILNLDHLIEYKPNQTDLFNTRATRTQFESWYTAVKNEYELDESQMGVVMNGFMVWCIDNGTSPDMNGVWVMMDGDEQVEYPLKPMVVNAKPTLRQIMHHFSDAAEAYIEMRNSEGLYMPRYGLLRNLRDKSLARYAFDFYEVNSKTSDRAREAVAQMKAAALVNVNNKLFGLDGNVSTTSENTERHTARDVNQNMHSLLGMNPMQ</sequence>
<keyword evidence="16" id="KW-1090">Inhibition of host innate immune response by virus</keyword>
<dbReference type="Pfam" id="PF00851">
    <property type="entry name" value="Peptidase_C6"/>
    <property type="match status" value="1"/>
</dbReference>
<evidence type="ECO:0000256" key="1">
    <source>
        <dbReference type="ARBA" id="ARBA00000785"/>
    </source>
</evidence>
<dbReference type="GO" id="GO:0039694">
    <property type="term" value="P:viral RNA genome replication"/>
    <property type="evidence" value="ECO:0007669"/>
    <property type="project" value="InterPro"/>
</dbReference>
<dbReference type="InterPro" id="IPR043504">
    <property type="entry name" value="Peptidase_S1_PA_chymotrypsin"/>
</dbReference>
<dbReference type="Gene3D" id="3.40.50.300">
    <property type="entry name" value="P-loop containing nucleotide triphosphate hydrolases"/>
    <property type="match status" value="2"/>
</dbReference>
<dbReference type="InterPro" id="IPR011545">
    <property type="entry name" value="DEAD/DEAH_box_helicase_dom"/>
</dbReference>
<evidence type="ECO:0000256" key="32">
    <source>
        <dbReference type="PROSITE-ProRule" id="PRU01080"/>
    </source>
</evidence>
<dbReference type="CDD" id="cd23175">
    <property type="entry name" value="ps-ssRNAv_Potyviridae_RdRp"/>
    <property type="match status" value="1"/>
</dbReference>
<comment type="subcellular location">
    <subcellularLocation>
        <location evidence="30">Host cytoplasmic vesicle</location>
    </subcellularLocation>
    <subcellularLocation>
        <location evidence="3">Host nucleus</location>
    </subcellularLocation>
    <subcellularLocation>
        <location evidence="4">Virion</location>
    </subcellularLocation>
</comment>
<feature type="active site" description="For helper component proteinase activity" evidence="32">
    <location>
        <position position="653"/>
    </location>
</feature>
<dbReference type="InterPro" id="IPR001650">
    <property type="entry name" value="Helicase_C-like"/>
</dbReference>
<evidence type="ECO:0000256" key="27">
    <source>
        <dbReference type="ARBA" id="ARBA00023280"/>
    </source>
</evidence>
<evidence type="ECO:0000256" key="24">
    <source>
        <dbReference type="ARBA" id="ARBA00022840"/>
    </source>
</evidence>
<dbReference type="Proteomes" id="UP000201751">
    <property type="component" value="Segment"/>
</dbReference>
<dbReference type="InterPro" id="IPR001205">
    <property type="entry name" value="RNA-dir_pol_C"/>
</dbReference>
<dbReference type="GO" id="GO:0006351">
    <property type="term" value="P:DNA-templated transcription"/>
    <property type="evidence" value="ECO:0007669"/>
    <property type="project" value="InterPro"/>
</dbReference>
<dbReference type="GO" id="GO:0016818">
    <property type="term" value="F:hydrolase activity, acting on acid anhydrides, in phosphorus-containing anhydrides"/>
    <property type="evidence" value="ECO:0007669"/>
    <property type="project" value="InterPro"/>
</dbReference>
<evidence type="ECO:0000259" key="36">
    <source>
        <dbReference type="PROSITE" id="PS51192"/>
    </source>
</evidence>
<dbReference type="PROSITE" id="PS50507">
    <property type="entry name" value="RDRP_SSRNA_POS"/>
    <property type="match status" value="1"/>
</dbReference>
<dbReference type="Pfam" id="PF08440">
    <property type="entry name" value="Poty_PP"/>
    <property type="match status" value="1"/>
</dbReference>
<evidence type="ECO:0000256" key="17">
    <source>
        <dbReference type="ARBA" id="ARBA00022670"/>
    </source>
</evidence>
<dbReference type="PROSITE" id="PS51192">
    <property type="entry name" value="HELICASE_ATP_BIND_1"/>
    <property type="match status" value="1"/>
</dbReference>
<evidence type="ECO:0000256" key="33">
    <source>
        <dbReference type="RuleBase" id="RU003351"/>
    </source>
</evidence>
<dbReference type="InterPro" id="IPR039560">
    <property type="entry name" value="Potyvirid-P3"/>
</dbReference>
<dbReference type="GO" id="GO:0005524">
    <property type="term" value="F:ATP binding"/>
    <property type="evidence" value="ECO:0007669"/>
    <property type="project" value="UniProtKB-KW"/>
</dbReference>
<evidence type="ECO:0000259" key="38">
    <source>
        <dbReference type="PROSITE" id="PS51436"/>
    </source>
</evidence>
<comment type="catalytic activity">
    <reaction evidence="2">
        <text>Hydrolyzes a Gly-|-Gly bond at its own C-terminus, commonly in the sequence -Tyr-Xaa-Val-Gly-|-Gly, in the processing of the potyviral polyprotein.</text>
        <dbReference type="EC" id="3.4.22.45"/>
    </reaction>
</comment>
<dbReference type="PANTHER" id="PTHR43519:SF1">
    <property type="entry name" value="ATP-DEPENDENT RNA HELICASE HRPB"/>
    <property type="match status" value="1"/>
</dbReference>
<dbReference type="PANTHER" id="PTHR43519">
    <property type="entry name" value="ATP-DEPENDENT RNA HELICASE HRPB"/>
    <property type="match status" value="1"/>
</dbReference>
<keyword evidence="9" id="KW-1036">Host cytoplasmic vesicle</keyword>
<evidence type="ECO:0000256" key="10">
    <source>
        <dbReference type="ARBA" id="ARBA00022497"/>
    </source>
</evidence>
<evidence type="ECO:0000256" key="18">
    <source>
        <dbReference type="ARBA" id="ARBA00022679"/>
    </source>
</evidence>
<dbReference type="GO" id="GO:0004386">
    <property type="term" value="F:helicase activity"/>
    <property type="evidence" value="ECO:0007669"/>
    <property type="project" value="UniProtKB-KW"/>
</dbReference>
<dbReference type="Pfam" id="PF00270">
    <property type="entry name" value="DEAD"/>
    <property type="match status" value="1"/>
</dbReference>
<proteinExistence type="inferred from homology"/>
<feature type="domain" description="RdRp catalytic" evidence="35">
    <location>
        <begin position="2529"/>
        <end position="2653"/>
    </location>
</feature>
<feature type="region of interest" description="Disordered" evidence="34">
    <location>
        <begin position="2801"/>
        <end position="2847"/>
    </location>
</feature>
<evidence type="ECO:0000256" key="28">
    <source>
        <dbReference type="ARBA" id="ARBA00029405"/>
    </source>
</evidence>
<keyword evidence="13 41" id="KW-0167">Capsid protein</keyword>
<evidence type="ECO:0000256" key="14">
    <source>
        <dbReference type="ARBA" id="ARBA00022562"/>
    </source>
</evidence>
<dbReference type="GO" id="GO:0019029">
    <property type="term" value="C:helical viral capsid"/>
    <property type="evidence" value="ECO:0007669"/>
    <property type="project" value="UniProtKB-KW"/>
</dbReference>
<evidence type="ECO:0000256" key="34">
    <source>
        <dbReference type="SAM" id="MobiDB-lite"/>
    </source>
</evidence>
<dbReference type="GO" id="GO:0005198">
    <property type="term" value="F:structural molecule activity"/>
    <property type="evidence" value="ECO:0007669"/>
    <property type="project" value="InterPro"/>
</dbReference>
<dbReference type="RefSeq" id="YP_001974419.1">
    <property type="nucleotide sequence ID" value="NC_010954.1"/>
</dbReference>
<dbReference type="SMART" id="SM00490">
    <property type="entry name" value="HELICc"/>
    <property type="match status" value="1"/>
</dbReference>
<evidence type="ECO:0000256" key="20">
    <source>
        <dbReference type="ARBA" id="ARBA00022741"/>
    </source>
</evidence>
<dbReference type="PROSITE" id="PS51744">
    <property type="entry name" value="HC_PRO_CPD"/>
    <property type="match status" value="1"/>
</dbReference>
<comment type="function">
    <text evidence="28">Involved in aphid transmission, cell-to-cell and systemis movement, encapsidation of the viral RNA and in the regulation of viral RNA amplification.</text>
</comment>
<evidence type="ECO:0000256" key="29">
    <source>
        <dbReference type="ARBA" id="ARBA00029422"/>
    </source>
</evidence>
<evidence type="ECO:0000256" key="19">
    <source>
        <dbReference type="ARBA" id="ARBA00022695"/>
    </source>
</evidence>
<keyword evidence="24" id="KW-0067">ATP-binding</keyword>
<evidence type="ECO:0000256" key="6">
    <source>
        <dbReference type="ARBA" id="ARBA00020107"/>
    </source>
</evidence>
<reference evidence="41 42" key="1">
    <citation type="journal article" date="2006" name="Arch. Virol.">
        <title>Detection and characterisation of a second potyvirus from Thunberg fritillary in China.</title>
        <authorList>
            <person name="Chen J."/>
            <person name="Zheng H.Y."/>
            <person name="Shi Y.H."/>
            <person name="Adams M.J."/>
            <person name="Wei C.B."/>
            <person name="Lin L."/>
            <person name="Chen J.P."/>
        </authorList>
    </citation>
    <scope>NUCLEOTIDE SEQUENCE [LARGE SCALE GENOMIC DNA]</scope>
    <source>
        <strain evidence="41">Pan'an</strain>
    </source>
</reference>
<feature type="domain" description="Helicase C-terminal" evidence="37">
    <location>
        <begin position="1410"/>
        <end position="1569"/>
    </location>
</feature>
<dbReference type="InterPro" id="IPR014001">
    <property type="entry name" value="Helicase_ATP-bd"/>
</dbReference>
<dbReference type="InterPro" id="IPR043502">
    <property type="entry name" value="DNA/RNA_pol_sf"/>
</dbReference>
<keyword evidence="22" id="KW-0347">Helicase</keyword>
<evidence type="ECO:0000259" key="39">
    <source>
        <dbReference type="PROSITE" id="PS51744"/>
    </source>
</evidence>
<dbReference type="Pfam" id="PF00271">
    <property type="entry name" value="Helicase_C"/>
    <property type="match status" value="1"/>
</dbReference>
<evidence type="ECO:0000256" key="11">
    <source>
        <dbReference type="ARBA" id="ARBA00022520"/>
    </source>
</evidence>
<evidence type="ECO:0000256" key="26">
    <source>
        <dbReference type="ARBA" id="ARBA00022953"/>
    </source>
</evidence>
<evidence type="ECO:0000256" key="22">
    <source>
        <dbReference type="ARBA" id="ARBA00022806"/>
    </source>
</evidence>
<dbReference type="InterPro" id="IPR001730">
    <property type="entry name" value="Potyv_NIa-pro_dom"/>
</dbReference>
<feature type="domain" description="Peptidase C6" evidence="39">
    <location>
        <begin position="645"/>
        <end position="767"/>
    </location>
</feature>
<dbReference type="Pfam" id="PF00767">
    <property type="entry name" value="Poty_coat"/>
    <property type="match status" value="1"/>
</dbReference>
<evidence type="ECO:0000313" key="42">
    <source>
        <dbReference type="Proteomes" id="UP000201751"/>
    </source>
</evidence>
<dbReference type="GO" id="GO:0052170">
    <property type="term" value="P:symbiont-mediated suppression of host innate immune response"/>
    <property type="evidence" value="ECO:0007669"/>
    <property type="project" value="UniProtKB-KW"/>
</dbReference>
<gene>
    <name evidence="41" type="primary">ORF1</name>
</gene>